<reference evidence="5" key="2">
    <citation type="submission" date="2020-09" db="EMBL/GenBank/DDBJ databases">
        <authorList>
            <person name="Sun Q."/>
            <person name="Zhou Y."/>
        </authorList>
    </citation>
    <scope>NUCLEOTIDE SEQUENCE</scope>
    <source>
        <strain evidence="5">CGMCC 4.7368</strain>
    </source>
</reference>
<evidence type="ECO:0008006" key="7">
    <source>
        <dbReference type="Google" id="ProtNLM"/>
    </source>
</evidence>
<dbReference type="Pfam" id="PF21302">
    <property type="entry name" value="Zn_ribbon_RlmA"/>
    <property type="match status" value="1"/>
</dbReference>
<keyword evidence="6" id="KW-1185">Reference proteome</keyword>
<feature type="domain" description="23S rRNA (guanine(745)-N(1))-methyltransferase N-terminal" evidence="4">
    <location>
        <begin position="10"/>
        <end position="44"/>
    </location>
</feature>
<dbReference type="GO" id="GO:0008168">
    <property type="term" value="F:methyltransferase activity"/>
    <property type="evidence" value="ECO:0007669"/>
    <property type="project" value="InterPro"/>
</dbReference>
<evidence type="ECO:0000256" key="2">
    <source>
        <dbReference type="PIRSR" id="PIRSR018249-2"/>
    </source>
</evidence>
<feature type="binding site" evidence="1">
    <location>
        <position position="14"/>
    </location>
    <ligand>
        <name>Zn(2+)</name>
        <dbReference type="ChEBI" id="CHEBI:29105"/>
    </ligand>
</feature>
<dbReference type="PIRSF" id="PIRSF018249">
    <property type="entry name" value="MyrA_prd"/>
    <property type="match status" value="1"/>
</dbReference>
<accession>A0A918DQI6</accession>
<feature type="binding site" evidence="1">
    <location>
        <position position="27"/>
    </location>
    <ligand>
        <name>Zn(2+)</name>
        <dbReference type="ChEBI" id="CHEBI:29105"/>
    </ligand>
</feature>
<keyword evidence="2" id="KW-0949">S-adenosyl-L-methionine</keyword>
<dbReference type="InterPro" id="IPR029063">
    <property type="entry name" value="SAM-dependent_MTases_sf"/>
</dbReference>
<keyword evidence="1" id="KW-0479">Metal-binding</keyword>
<evidence type="ECO:0000259" key="4">
    <source>
        <dbReference type="Pfam" id="PF21302"/>
    </source>
</evidence>
<protein>
    <recommendedName>
        <fullName evidence="7">23S rRNA methyltransferase</fullName>
    </recommendedName>
</protein>
<reference evidence="5" key="1">
    <citation type="journal article" date="2014" name="Int. J. Syst. Evol. Microbiol.">
        <title>Complete genome sequence of Corynebacterium casei LMG S-19264T (=DSM 44701T), isolated from a smear-ripened cheese.</title>
        <authorList>
            <consortium name="US DOE Joint Genome Institute (JGI-PGF)"/>
            <person name="Walter F."/>
            <person name="Albersmeier A."/>
            <person name="Kalinowski J."/>
            <person name="Ruckert C."/>
        </authorList>
    </citation>
    <scope>NUCLEOTIDE SEQUENCE</scope>
    <source>
        <strain evidence="5">CGMCC 4.7368</strain>
    </source>
</reference>
<dbReference type="InterPro" id="IPR048647">
    <property type="entry name" value="RlmA_N"/>
</dbReference>
<feature type="binding site" evidence="1">
    <location>
        <position position="31"/>
    </location>
    <ligand>
        <name>Zn(2+)</name>
        <dbReference type="ChEBI" id="CHEBI:29105"/>
    </ligand>
</feature>
<feature type="binding site" evidence="2">
    <location>
        <begin position="99"/>
        <end position="100"/>
    </location>
    <ligand>
        <name>S-adenosyl-L-methionine</name>
        <dbReference type="ChEBI" id="CHEBI:59789"/>
    </ligand>
</feature>
<dbReference type="EMBL" id="BMNH01000028">
    <property type="protein sequence ID" value="GGO79497.1"/>
    <property type="molecule type" value="Genomic_DNA"/>
</dbReference>
<feature type="binding site" evidence="2">
    <location>
        <position position="187"/>
    </location>
    <ligand>
        <name>S-adenosyl-L-methionine</name>
        <dbReference type="ChEBI" id="CHEBI:59789"/>
    </ligand>
</feature>
<dbReference type="Pfam" id="PF13649">
    <property type="entry name" value="Methyltransf_25"/>
    <property type="match status" value="1"/>
</dbReference>
<comment type="caution">
    <text evidence="5">The sequence shown here is derived from an EMBL/GenBank/DDBJ whole genome shotgun (WGS) entry which is preliminary data.</text>
</comment>
<gene>
    <name evidence="5" type="ORF">GCM10012289_63950</name>
</gene>
<dbReference type="GO" id="GO:0046872">
    <property type="term" value="F:metal ion binding"/>
    <property type="evidence" value="ECO:0007669"/>
    <property type="project" value="UniProtKB-KW"/>
</dbReference>
<feature type="domain" description="Methyltransferase" evidence="3">
    <location>
        <begin position="92"/>
        <end position="176"/>
    </location>
</feature>
<feature type="binding site" evidence="2">
    <location>
        <position position="71"/>
    </location>
    <ligand>
        <name>S-adenosyl-L-methionine</name>
        <dbReference type="ChEBI" id="CHEBI:59789"/>
    </ligand>
</feature>
<dbReference type="RefSeq" id="WP_189127932.1">
    <property type="nucleotide sequence ID" value="NZ_BMNH01000028.1"/>
</dbReference>
<dbReference type="SUPFAM" id="SSF53335">
    <property type="entry name" value="S-adenosyl-L-methionine-dependent methyltransferases"/>
    <property type="match status" value="1"/>
</dbReference>
<dbReference type="AlphaFoldDB" id="A0A918DQI6"/>
<sequence length="292" mass="31096">MLADIVDLLACPVCQGDLVIERGALRCADGHAFDIARQGYVSLLVGSRAPGTADSAEMVAARAGFLGAGHYAPLTEALAESVAMRAGHAPVVVDAGAGTGHYLATVLEAIGDGVGVAFDVSKHAVRRAARAHPRVGAFVADVWRPLPIRSGVADVVLNVFAPRNGPEFRRVLRPGGVVAVVTPAPSHLSPLVRELGLLSVDEEKERRVARSLDGFVEAERRTIAFDLHLSHDDIVEVVRMGPSAWHTEASELEKQISGYFSRRATKNRKKVVVRAAFHLSIFEASPRSSAVP</sequence>
<evidence type="ECO:0000256" key="1">
    <source>
        <dbReference type="PIRSR" id="PIRSR018249-1"/>
    </source>
</evidence>
<evidence type="ECO:0000313" key="5">
    <source>
        <dbReference type="EMBL" id="GGO79497.1"/>
    </source>
</evidence>
<dbReference type="InterPro" id="IPR041698">
    <property type="entry name" value="Methyltransf_25"/>
</dbReference>
<dbReference type="Gene3D" id="3.40.50.150">
    <property type="entry name" value="Vaccinia Virus protein VP39"/>
    <property type="match status" value="1"/>
</dbReference>
<organism evidence="5 6">
    <name type="scientific">Nonomuraea cavernae</name>
    <dbReference type="NCBI Taxonomy" id="2045107"/>
    <lineage>
        <taxon>Bacteria</taxon>
        <taxon>Bacillati</taxon>
        <taxon>Actinomycetota</taxon>
        <taxon>Actinomycetes</taxon>
        <taxon>Streptosporangiales</taxon>
        <taxon>Streptosporangiaceae</taxon>
        <taxon>Nonomuraea</taxon>
    </lineage>
</organism>
<evidence type="ECO:0000313" key="6">
    <source>
        <dbReference type="Proteomes" id="UP000646523"/>
    </source>
</evidence>
<dbReference type="CDD" id="cd02440">
    <property type="entry name" value="AdoMet_MTases"/>
    <property type="match status" value="1"/>
</dbReference>
<keyword evidence="1" id="KW-0862">Zinc</keyword>
<dbReference type="Proteomes" id="UP000646523">
    <property type="component" value="Unassembled WGS sequence"/>
</dbReference>
<name>A0A918DQI6_9ACTN</name>
<dbReference type="InterPro" id="IPR016718">
    <property type="entry name" value="rRNA_m1G-MeTrfase_A_prd"/>
</dbReference>
<feature type="binding site" evidence="1">
    <location>
        <position position="11"/>
    </location>
    <ligand>
        <name>Zn(2+)</name>
        <dbReference type="ChEBI" id="CHEBI:29105"/>
    </ligand>
</feature>
<evidence type="ECO:0000259" key="3">
    <source>
        <dbReference type="Pfam" id="PF13649"/>
    </source>
</evidence>
<proteinExistence type="predicted"/>